<evidence type="ECO:0000256" key="1">
    <source>
        <dbReference type="SAM" id="Phobius"/>
    </source>
</evidence>
<sequence length="71" mass="7437">MSRSVRTTPAIHPIDCDCSSCEPGGPALSAIEESGNHIVRATVVGFVLGWVITFFLDLALDGPGMFVGFGL</sequence>
<keyword evidence="1" id="KW-0812">Transmembrane</keyword>
<dbReference type="RefSeq" id="WP_132882223.1">
    <property type="nucleotide sequence ID" value="NZ_JBBGZA010000001.1"/>
</dbReference>
<dbReference type="EMBL" id="JBBGZA010000001">
    <property type="protein sequence ID" value="MEJ5095533.1"/>
    <property type="molecule type" value="Genomic_DNA"/>
</dbReference>
<organism evidence="2 3">
    <name type="scientific">Sphingomonas molluscorum</name>
    <dbReference type="NCBI Taxonomy" id="418184"/>
    <lineage>
        <taxon>Bacteria</taxon>
        <taxon>Pseudomonadati</taxon>
        <taxon>Pseudomonadota</taxon>
        <taxon>Alphaproteobacteria</taxon>
        <taxon>Sphingomonadales</taxon>
        <taxon>Sphingomonadaceae</taxon>
        <taxon>Sphingomonas</taxon>
    </lineage>
</organism>
<gene>
    <name evidence="2" type="ORF">WH159_13410</name>
</gene>
<dbReference type="Proteomes" id="UP001380365">
    <property type="component" value="Unassembled WGS sequence"/>
</dbReference>
<reference evidence="2 3" key="1">
    <citation type="submission" date="2023-12" db="EMBL/GenBank/DDBJ databases">
        <title>Gut-associated functions are favored during microbiome assembly across C. elegans life.</title>
        <authorList>
            <person name="Zimmermann J."/>
        </authorList>
    </citation>
    <scope>NUCLEOTIDE SEQUENCE [LARGE SCALE GENOMIC DNA]</scope>
    <source>
        <strain evidence="2 3">JUb134</strain>
    </source>
</reference>
<keyword evidence="1" id="KW-1133">Transmembrane helix</keyword>
<protein>
    <submittedName>
        <fullName evidence="2">Uncharacterized protein</fullName>
    </submittedName>
</protein>
<evidence type="ECO:0000313" key="3">
    <source>
        <dbReference type="Proteomes" id="UP001380365"/>
    </source>
</evidence>
<keyword evidence="3" id="KW-1185">Reference proteome</keyword>
<name>A0ABU8Q7S3_9SPHN</name>
<proteinExistence type="predicted"/>
<comment type="caution">
    <text evidence="2">The sequence shown here is derived from an EMBL/GenBank/DDBJ whole genome shotgun (WGS) entry which is preliminary data.</text>
</comment>
<evidence type="ECO:0000313" key="2">
    <source>
        <dbReference type="EMBL" id="MEJ5095533.1"/>
    </source>
</evidence>
<feature type="transmembrane region" description="Helical" evidence="1">
    <location>
        <begin position="38"/>
        <end position="56"/>
    </location>
</feature>
<keyword evidence="1" id="KW-0472">Membrane</keyword>
<accession>A0ABU8Q7S3</accession>